<reference evidence="3 4" key="1">
    <citation type="submission" date="2019-06" db="EMBL/GenBank/DDBJ databases">
        <authorList>
            <person name="Li M."/>
        </authorList>
    </citation>
    <scope>NUCLEOTIDE SEQUENCE [LARGE SCALE GENOMIC DNA]</scope>
    <source>
        <strain evidence="3 4">BGMRC6574</strain>
    </source>
</reference>
<gene>
    <name evidence="3" type="ORF">FJU11_00025</name>
</gene>
<feature type="compositionally biased region" description="Low complexity" evidence="1">
    <location>
        <begin position="97"/>
        <end position="109"/>
    </location>
</feature>
<dbReference type="Proteomes" id="UP000320314">
    <property type="component" value="Unassembled WGS sequence"/>
</dbReference>
<dbReference type="AlphaFoldDB" id="A0A506UGR1"/>
<accession>A0A506UGR1</accession>
<feature type="region of interest" description="Disordered" evidence="1">
    <location>
        <begin position="97"/>
        <end position="116"/>
    </location>
</feature>
<sequence>MRFVLSVIALVALVAAIATGLLDAVRSVAVGGVALTPIASPWVAAAPSSYHVTIAALAAGAPGFVAAGFAWLMAQPVIVPSAAIALAAYLAAVRAGSSAARGRPAGRSAWLHQSRR</sequence>
<name>A0A506UGR1_9HYPH</name>
<organism evidence="3 4">
    <name type="scientific">Pararhizobium mangrovi</name>
    <dbReference type="NCBI Taxonomy" id="2590452"/>
    <lineage>
        <taxon>Bacteria</taxon>
        <taxon>Pseudomonadati</taxon>
        <taxon>Pseudomonadota</taxon>
        <taxon>Alphaproteobacteria</taxon>
        <taxon>Hyphomicrobiales</taxon>
        <taxon>Rhizobiaceae</taxon>
        <taxon>Rhizobium/Agrobacterium group</taxon>
        <taxon>Pararhizobium</taxon>
    </lineage>
</organism>
<dbReference type="EMBL" id="VHLH01000001">
    <property type="protein sequence ID" value="TPW32655.1"/>
    <property type="molecule type" value="Genomic_DNA"/>
</dbReference>
<protein>
    <submittedName>
        <fullName evidence="3">Uncharacterized protein</fullName>
    </submittedName>
</protein>
<keyword evidence="2" id="KW-0812">Transmembrane</keyword>
<evidence type="ECO:0000313" key="4">
    <source>
        <dbReference type="Proteomes" id="UP000320314"/>
    </source>
</evidence>
<proteinExistence type="predicted"/>
<feature type="transmembrane region" description="Helical" evidence="2">
    <location>
        <begin position="78"/>
        <end position="97"/>
    </location>
</feature>
<keyword evidence="2" id="KW-0472">Membrane</keyword>
<comment type="caution">
    <text evidence="3">The sequence shown here is derived from an EMBL/GenBank/DDBJ whole genome shotgun (WGS) entry which is preliminary data.</text>
</comment>
<keyword evidence="2" id="KW-1133">Transmembrane helix</keyword>
<keyword evidence="4" id="KW-1185">Reference proteome</keyword>
<evidence type="ECO:0000313" key="3">
    <source>
        <dbReference type="EMBL" id="TPW32655.1"/>
    </source>
</evidence>
<evidence type="ECO:0000256" key="2">
    <source>
        <dbReference type="SAM" id="Phobius"/>
    </source>
</evidence>
<dbReference type="RefSeq" id="WP_141164958.1">
    <property type="nucleotide sequence ID" value="NZ_VHLH01000001.1"/>
</dbReference>
<evidence type="ECO:0000256" key="1">
    <source>
        <dbReference type="SAM" id="MobiDB-lite"/>
    </source>
</evidence>